<dbReference type="InterPro" id="IPR050767">
    <property type="entry name" value="Sel1_AlgK"/>
</dbReference>
<dbReference type="InterPro" id="IPR011990">
    <property type="entry name" value="TPR-like_helical_dom_sf"/>
</dbReference>
<dbReference type="EMBL" id="CAICTM010000961">
    <property type="protein sequence ID" value="CAB9518787.1"/>
    <property type="molecule type" value="Genomic_DNA"/>
</dbReference>
<name>A0A9N8HN61_9STRA</name>
<sequence>MENHPRDLKSPMTNQRIGRKLLPAVQHRNTIEALVETGVIEEDLAAKWKAKMKEQKDMEELLNKAEEGDGVAMFNVGIKYAHGLHGFKEDGKLAFQWFKRAHEAGNVYGTACLGECYLEGCGVARSNRGMAFIGIAAGQGSDLASYYLGMAFATGKYGMHVDKANAIRWLEKAAHQGCPYKHLNDDCKIEAQQKLDQLRAHSL</sequence>
<proteinExistence type="inferred from homology"/>
<dbReference type="PANTHER" id="PTHR11102">
    <property type="entry name" value="SEL-1-LIKE PROTEIN"/>
    <property type="match status" value="1"/>
</dbReference>
<dbReference type="PANTHER" id="PTHR11102:SF160">
    <property type="entry name" value="ERAD-ASSOCIATED E3 UBIQUITIN-PROTEIN LIGASE COMPONENT HRD3"/>
    <property type="match status" value="1"/>
</dbReference>
<dbReference type="AlphaFoldDB" id="A0A9N8HN61"/>
<accession>A0A9N8HN61</accession>
<keyword evidence="3" id="KW-1185">Reference proteome</keyword>
<evidence type="ECO:0000313" key="3">
    <source>
        <dbReference type="Proteomes" id="UP001153069"/>
    </source>
</evidence>
<organism evidence="2 3">
    <name type="scientific">Seminavis robusta</name>
    <dbReference type="NCBI Taxonomy" id="568900"/>
    <lineage>
        <taxon>Eukaryota</taxon>
        <taxon>Sar</taxon>
        <taxon>Stramenopiles</taxon>
        <taxon>Ochrophyta</taxon>
        <taxon>Bacillariophyta</taxon>
        <taxon>Bacillariophyceae</taxon>
        <taxon>Bacillariophycidae</taxon>
        <taxon>Naviculales</taxon>
        <taxon>Naviculaceae</taxon>
        <taxon>Seminavis</taxon>
    </lineage>
</organism>
<dbReference type="InterPro" id="IPR006597">
    <property type="entry name" value="Sel1-like"/>
</dbReference>
<dbReference type="SUPFAM" id="SSF81901">
    <property type="entry name" value="HCP-like"/>
    <property type="match status" value="1"/>
</dbReference>
<comment type="similarity">
    <text evidence="1">Belongs to the sel-1 family.</text>
</comment>
<evidence type="ECO:0000256" key="1">
    <source>
        <dbReference type="ARBA" id="ARBA00038101"/>
    </source>
</evidence>
<evidence type="ECO:0000313" key="2">
    <source>
        <dbReference type="EMBL" id="CAB9518787.1"/>
    </source>
</evidence>
<reference evidence="2" key="1">
    <citation type="submission" date="2020-06" db="EMBL/GenBank/DDBJ databases">
        <authorList>
            <consortium name="Plant Systems Biology data submission"/>
        </authorList>
    </citation>
    <scope>NUCLEOTIDE SEQUENCE</scope>
    <source>
        <strain evidence="2">D6</strain>
    </source>
</reference>
<protein>
    <submittedName>
        <fullName evidence="2">ERAD-associated E3 ubiquitin-protein ligase component</fullName>
    </submittedName>
</protein>
<dbReference type="SMART" id="SM00671">
    <property type="entry name" value="SEL1"/>
    <property type="match status" value="2"/>
</dbReference>
<dbReference type="Pfam" id="PF08238">
    <property type="entry name" value="Sel1"/>
    <property type="match status" value="3"/>
</dbReference>
<dbReference type="Proteomes" id="UP001153069">
    <property type="component" value="Unassembled WGS sequence"/>
</dbReference>
<comment type="caution">
    <text evidence="2">The sequence shown here is derived from an EMBL/GenBank/DDBJ whole genome shotgun (WGS) entry which is preliminary data.</text>
</comment>
<dbReference type="Gene3D" id="1.25.40.10">
    <property type="entry name" value="Tetratricopeptide repeat domain"/>
    <property type="match status" value="1"/>
</dbReference>
<dbReference type="OrthoDB" id="77593at2759"/>
<gene>
    <name evidence="2" type="ORF">SEMRO_963_G225330.1</name>
</gene>